<sequence>MSSTIGGVFKLTLAKILDAFGLMMAGCNGVEIYAAARVYYWVGYNGLDHSLIIFITDTSALRNRALMLTYASSPYIITTWATGHMTTDFLNDLRFL</sequence>
<evidence type="ECO:0000313" key="1">
    <source>
        <dbReference type="EMBL" id="KAF4447630.1"/>
    </source>
</evidence>
<comment type="caution">
    <text evidence="1">The sequence shown here is derived from an EMBL/GenBank/DDBJ whole genome shotgun (WGS) entry which is preliminary data.</text>
</comment>
<protein>
    <submittedName>
        <fullName evidence="1">Siderophore iron transporter</fullName>
    </submittedName>
</protein>
<keyword evidence="2" id="KW-1185">Reference proteome</keyword>
<accession>A0A8H4NTZ0</accession>
<evidence type="ECO:0000313" key="2">
    <source>
        <dbReference type="Proteomes" id="UP000605986"/>
    </source>
</evidence>
<gene>
    <name evidence="1" type="ORF">F53441_8834</name>
</gene>
<dbReference type="AlphaFoldDB" id="A0A8H4NTZ0"/>
<dbReference type="EMBL" id="JAADJG010000384">
    <property type="protein sequence ID" value="KAF4447630.1"/>
    <property type="molecule type" value="Genomic_DNA"/>
</dbReference>
<reference evidence="1" key="1">
    <citation type="submission" date="2020-01" db="EMBL/GenBank/DDBJ databases">
        <title>Identification and distribution of gene clusters putatively required for synthesis of sphingolipid metabolism inhibitors in phylogenetically diverse species of the filamentous fungus Fusarium.</title>
        <authorList>
            <person name="Kim H.-S."/>
            <person name="Busman M."/>
            <person name="Brown D.W."/>
            <person name="Divon H."/>
            <person name="Uhlig S."/>
            <person name="Proctor R.H."/>
        </authorList>
    </citation>
    <scope>NUCLEOTIDE SEQUENCE</scope>
    <source>
        <strain evidence="1">NRRL 53441</strain>
    </source>
</reference>
<dbReference type="OrthoDB" id="5102953at2759"/>
<organism evidence="1 2">
    <name type="scientific">Fusarium austroafricanum</name>
    <dbReference type="NCBI Taxonomy" id="2364996"/>
    <lineage>
        <taxon>Eukaryota</taxon>
        <taxon>Fungi</taxon>
        <taxon>Dikarya</taxon>
        <taxon>Ascomycota</taxon>
        <taxon>Pezizomycotina</taxon>
        <taxon>Sordariomycetes</taxon>
        <taxon>Hypocreomycetidae</taxon>
        <taxon>Hypocreales</taxon>
        <taxon>Nectriaceae</taxon>
        <taxon>Fusarium</taxon>
        <taxon>Fusarium concolor species complex</taxon>
    </lineage>
</organism>
<name>A0A8H4NTZ0_9HYPO</name>
<dbReference type="Proteomes" id="UP000605986">
    <property type="component" value="Unassembled WGS sequence"/>
</dbReference>
<proteinExistence type="predicted"/>